<evidence type="ECO:0000256" key="3">
    <source>
        <dbReference type="ARBA" id="ARBA00022679"/>
    </source>
</evidence>
<dbReference type="GO" id="GO:0004674">
    <property type="term" value="F:protein serine/threonine kinase activity"/>
    <property type="evidence" value="ECO:0007669"/>
    <property type="project" value="UniProtKB-KW"/>
</dbReference>
<evidence type="ECO:0000313" key="17">
    <source>
        <dbReference type="Proteomes" id="UP001187471"/>
    </source>
</evidence>
<evidence type="ECO:0000256" key="1">
    <source>
        <dbReference type="ARBA" id="ARBA00004479"/>
    </source>
</evidence>
<keyword evidence="2" id="KW-0723">Serine/threonine-protein kinase</keyword>
<dbReference type="InterPro" id="IPR001245">
    <property type="entry name" value="Ser-Thr/Tyr_kinase_cat_dom"/>
</dbReference>
<keyword evidence="8 12" id="KW-0067">ATP-binding</keyword>
<dbReference type="InterPro" id="IPR008271">
    <property type="entry name" value="Ser/Thr_kinase_AS"/>
</dbReference>
<dbReference type="GO" id="GO:0005524">
    <property type="term" value="F:ATP binding"/>
    <property type="evidence" value="ECO:0007669"/>
    <property type="project" value="UniProtKB-UniRule"/>
</dbReference>
<reference evidence="16" key="1">
    <citation type="submission" date="2022-12" db="EMBL/GenBank/DDBJ databases">
        <title>Draft genome assemblies for two species of Escallonia (Escalloniales).</title>
        <authorList>
            <person name="Chanderbali A."/>
            <person name="Dervinis C."/>
            <person name="Anghel I."/>
            <person name="Soltis D."/>
            <person name="Soltis P."/>
            <person name="Zapata F."/>
        </authorList>
    </citation>
    <scope>NUCLEOTIDE SEQUENCE</scope>
    <source>
        <strain evidence="16">UCBG92.1500</strain>
        <tissue evidence="16">Leaf</tissue>
    </source>
</reference>
<feature type="binding site" evidence="12">
    <location>
        <position position="162"/>
    </location>
    <ligand>
        <name>ATP</name>
        <dbReference type="ChEBI" id="CHEBI:30616"/>
    </ligand>
</feature>
<dbReference type="EMBL" id="JAVXUO010001073">
    <property type="protein sequence ID" value="KAK2986304.1"/>
    <property type="molecule type" value="Genomic_DNA"/>
</dbReference>
<dbReference type="FunFam" id="1.10.510.10:FF:000084">
    <property type="entry name" value="Wall-associated receptor kinase 2"/>
    <property type="match status" value="1"/>
</dbReference>
<dbReference type="FunFam" id="3.30.200.20:FF:000039">
    <property type="entry name" value="receptor-like protein kinase FERONIA"/>
    <property type="match status" value="2"/>
</dbReference>
<keyword evidence="3" id="KW-0808">Transferase</keyword>
<evidence type="ECO:0000256" key="10">
    <source>
        <dbReference type="ARBA" id="ARBA00023136"/>
    </source>
</evidence>
<dbReference type="PROSITE" id="PS00108">
    <property type="entry name" value="PROTEIN_KINASE_ST"/>
    <property type="match status" value="2"/>
</dbReference>
<keyword evidence="6 12" id="KW-0547">Nucleotide-binding</keyword>
<feature type="domain" description="Protein kinase" evidence="15">
    <location>
        <begin position="1030"/>
        <end position="1310"/>
    </location>
</feature>
<dbReference type="PROSITE" id="PS00107">
    <property type="entry name" value="PROTEIN_KINASE_ATP"/>
    <property type="match status" value="2"/>
</dbReference>
<dbReference type="Pfam" id="PF07714">
    <property type="entry name" value="PK_Tyr_Ser-Thr"/>
    <property type="match status" value="3"/>
</dbReference>
<feature type="chain" id="PRO_5041703169" description="Protein kinase domain-containing protein" evidence="14">
    <location>
        <begin position="25"/>
        <end position="1475"/>
    </location>
</feature>
<dbReference type="GO" id="GO:0005886">
    <property type="term" value="C:plasma membrane"/>
    <property type="evidence" value="ECO:0007669"/>
    <property type="project" value="TreeGrafter"/>
</dbReference>
<organism evidence="16 17">
    <name type="scientific">Escallonia rubra</name>
    <dbReference type="NCBI Taxonomy" id="112253"/>
    <lineage>
        <taxon>Eukaryota</taxon>
        <taxon>Viridiplantae</taxon>
        <taxon>Streptophyta</taxon>
        <taxon>Embryophyta</taxon>
        <taxon>Tracheophyta</taxon>
        <taxon>Spermatophyta</taxon>
        <taxon>Magnoliopsida</taxon>
        <taxon>eudicotyledons</taxon>
        <taxon>Gunneridae</taxon>
        <taxon>Pentapetalae</taxon>
        <taxon>asterids</taxon>
        <taxon>campanulids</taxon>
        <taxon>Escalloniales</taxon>
        <taxon>Escalloniaceae</taxon>
        <taxon>Escallonia</taxon>
    </lineage>
</organism>
<evidence type="ECO:0000313" key="16">
    <source>
        <dbReference type="EMBL" id="KAK2986304.1"/>
    </source>
</evidence>
<evidence type="ECO:0000256" key="2">
    <source>
        <dbReference type="ARBA" id="ARBA00022527"/>
    </source>
</evidence>
<name>A0AA88RIT5_9ASTE</name>
<keyword evidence="9" id="KW-1133">Transmembrane helix</keyword>
<dbReference type="CDD" id="cd14066">
    <property type="entry name" value="STKc_IRAK"/>
    <property type="match status" value="2"/>
</dbReference>
<comment type="caution">
    <text evidence="16">The sequence shown here is derived from an EMBL/GenBank/DDBJ whole genome shotgun (WGS) entry which is preliminary data.</text>
</comment>
<protein>
    <recommendedName>
        <fullName evidence="15">Protein kinase domain-containing protein</fullName>
    </recommendedName>
</protein>
<evidence type="ECO:0000256" key="5">
    <source>
        <dbReference type="ARBA" id="ARBA00022729"/>
    </source>
</evidence>
<dbReference type="FunFam" id="1.10.510.10:FF:000252">
    <property type="entry name" value="Receptor-like protein kinase FERONIA"/>
    <property type="match status" value="1"/>
</dbReference>
<dbReference type="InterPro" id="IPR011009">
    <property type="entry name" value="Kinase-like_dom_sf"/>
</dbReference>
<dbReference type="SUPFAM" id="SSF56112">
    <property type="entry name" value="Protein kinase-like (PK-like)"/>
    <property type="match status" value="3"/>
</dbReference>
<evidence type="ECO:0000256" key="13">
    <source>
        <dbReference type="SAM" id="MobiDB-lite"/>
    </source>
</evidence>
<evidence type="ECO:0000256" key="14">
    <source>
        <dbReference type="SAM" id="SignalP"/>
    </source>
</evidence>
<keyword evidence="11" id="KW-0325">Glycoprotein</keyword>
<feature type="domain" description="Protein kinase" evidence="15">
    <location>
        <begin position="598"/>
        <end position="854"/>
    </location>
</feature>
<evidence type="ECO:0000256" key="11">
    <source>
        <dbReference type="ARBA" id="ARBA00023180"/>
    </source>
</evidence>
<feature type="binding site" evidence="12">
    <location>
        <position position="1059"/>
    </location>
    <ligand>
        <name>ATP</name>
        <dbReference type="ChEBI" id="CHEBI:30616"/>
    </ligand>
</feature>
<keyword evidence="10" id="KW-0472">Membrane</keyword>
<feature type="signal peptide" evidence="14">
    <location>
        <begin position="1"/>
        <end position="24"/>
    </location>
</feature>
<feature type="compositionally biased region" description="Polar residues" evidence="13">
    <location>
        <begin position="1443"/>
        <end position="1458"/>
    </location>
</feature>
<gene>
    <name evidence="16" type="ORF">RJ640_021873</name>
</gene>
<dbReference type="InterPro" id="IPR017441">
    <property type="entry name" value="Protein_kinase_ATP_BS"/>
</dbReference>
<feature type="region of interest" description="Disordered" evidence="13">
    <location>
        <begin position="1429"/>
        <end position="1475"/>
    </location>
</feature>
<sequence>MYFSHRLVILTVLIFGVLHPPSLSSAGSFPTPYSHVKEVAIFGGSGYTDLDPVACAPSPAIPKLKKLVLAFGRGNVIATGVTVVLALLNTIVYKLRQLQEENASETNKSLPASHEELCRRFSLAELRSATSNFDNSMVIGKGGFGRVYKGLMNDGANTVAIKRLNSKSKQGAHEFWTEIEMLSKFRHSHLVSLIGYCVEGREMILVYEYMPHGTLADHLHKTNRHGNSPLSWVQRLKISIGAARGLEYLHTGTGVRHRVIHRDVKSSNILLDENWEAKVSDFGLSKIGPANQPCSHVSTNVKGTFGYLDPDYYMTRRLTRKSDVYAFGVVLCEVLCGRPAVDLTRGDEQISLALWAQHCIRKGTIDGMVDPRIGGQVLPNCLQVFAEIAGKCLHNHPSRRPTMADVVARLEFALASQESREYSIDENLSLNADGSDDWEESTDSSLGQEEVINVGNGEHQDEQIDNIIPLGDPGNVGNGGHQEERNDSTIPLGDASIHSASTFMHDRARAKVKSKKFQAISLLIRGKRNIGRRKDSPGPDHGPSSWGRLWGSLWQGPLSRGRNHGPSSTIVSSPPHPPPELYSRLFSLTEIREATNDFDEDHIITYSQYSEVYGGHIHNGQDVIINRFRNWTYNFPLDSMMSLIDQLSSLCHHPNLVSLIGHYYDEYEVIFVYEHMENGTLGNHLYGTSNDPLSWEQRLQICIDAAEGLNYLHSVEEPNFIHIDINSTAILLNESSVSKIIPLWSSILGLVDPGYQQLRRRESQKSEVYAFSVLLLEVLCARKPIEMHVSEDENVLSRPVQINIREETIDQVIDPYMRGTIAPDCLSKYIEIALSCLHDRQQMGEVVAGLKSTLEVQKNAEVSSEGTGPGFNFEEMVLRKTSHTENWDASSNASFDSDTLPNHHPMRLCNSEDVLHPPAFTFAGNFPTPYSHNKDVAVISGSGYTDLDPVTCAPSPAIAKLHKLVLAFGRKNVIATSVIVVLALLNAIVYKLRQLQEENASETNKSLPASHEELCRRFSLAELQSATSNFDNSMEIGKGGFGRVYKGLMNDGANTVAIKRLNSKSKQGAHEFWTEIEMLSKFRHSHLVSLIGYCAEGHEMILVYEYMPHGTLADHLYKTNRDGNSPLSWVQRLKISIGAARGLEYLHTGTGVQHRVIHRDVKSSNILLDENWAAKVSDFGLSKIGPANQSCSHVSTNVKGTFGYLDLDYFLTRRLTRKSDVYAFGVVLCEVLCGRPAIDLTLDDEQISLALWAQHCIREGRIDGMVDPGLRGQILPNCLQVFAEIAGKCLHNHPSRRPTMADVVARLEFALASQESREYSIDETLSIDADGANGWEESTDSSLGQEEVIKVGSGGHQEEQIERVMPLGDPTNVGSDVHHVEQIDITIPFGDVSVPAASTFTQPDRANGKIKSKMFQAISLLIRGKGNIGGEKDSLGPDHGPSLSRNTTRPSPWHQQGSPPVEAEAPNMHRCCPRN</sequence>
<evidence type="ECO:0000256" key="8">
    <source>
        <dbReference type="ARBA" id="ARBA00022840"/>
    </source>
</evidence>
<dbReference type="Gene3D" id="1.10.510.10">
    <property type="entry name" value="Transferase(Phosphotransferase) domain 1"/>
    <property type="match status" value="3"/>
</dbReference>
<evidence type="ECO:0000256" key="6">
    <source>
        <dbReference type="ARBA" id="ARBA00022741"/>
    </source>
</evidence>
<dbReference type="InterPro" id="IPR045272">
    <property type="entry name" value="ANXUR1/2-like"/>
</dbReference>
<keyword evidence="17" id="KW-1185">Reference proteome</keyword>
<feature type="region of interest" description="Disordered" evidence="13">
    <location>
        <begin position="528"/>
        <end position="547"/>
    </location>
</feature>
<feature type="domain" description="Protein kinase" evidence="15">
    <location>
        <begin position="133"/>
        <end position="413"/>
    </location>
</feature>
<dbReference type="InterPro" id="IPR000719">
    <property type="entry name" value="Prot_kinase_dom"/>
</dbReference>
<dbReference type="PANTHER" id="PTHR27003:SF390">
    <property type="entry name" value="PROTEIN KINASE DOMAIN-CONTAINING PROTEIN"/>
    <property type="match status" value="1"/>
</dbReference>
<dbReference type="Gene3D" id="3.30.200.20">
    <property type="entry name" value="Phosphorylase Kinase, domain 1"/>
    <property type="match status" value="3"/>
</dbReference>
<proteinExistence type="predicted"/>
<evidence type="ECO:0000256" key="4">
    <source>
        <dbReference type="ARBA" id="ARBA00022692"/>
    </source>
</evidence>
<evidence type="ECO:0000256" key="12">
    <source>
        <dbReference type="PROSITE-ProRule" id="PRU10141"/>
    </source>
</evidence>
<dbReference type="PANTHER" id="PTHR27003">
    <property type="entry name" value="OS07G0166700 PROTEIN"/>
    <property type="match status" value="1"/>
</dbReference>
<dbReference type="SMART" id="SM00220">
    <property type="entry name" value="S_TKc"/>
    <property type="match status" value="2"/>
</dbReference>
<dbReference type="PROSITE" id="PS50011">
    <property type="entry name" value="PROTEIN_KINASE_DOM"/>
    <property type="match status" value="3"/>
</dbReference>
<keyword evidence="5 14" id="KW-0732">Signal</keyword>
<keyword evidence="4" id="KW-0812">Transmembrane</keyword>
<dbReference type="GO" id="GO:0004714">
    <property type="term" value="F:transmembrane receptor protein tyrosine kinase activity"/>
    <property type="evidence" value="ECO:0007669"/>
    <property type="project" value="InterPro"/>
</dbReference>
<accession>A0AA88RIT5</accession>
<comment type="subcellular location">
    <subcellularLocation>
        <location evidence="1">Membrane</location>
        <topology evidence="1">Single-pass type I membrane protein</topology>
    </subcellularLocation>
</comment>
<dbReference type="GO" id="GO:0009506">
    <property type="term" value="C:plasmodesma"/>
    <property type="evidence" value="ECO:0007669"/>
    <property type="project" value="TreeGrafter"/>
</dbReference>
<evidence type="ECO:0000256" key="9">
    <source>
        <dbReference type="ARBA" id="ARBA00022989"/>
    </source>
</evidence>
<evidence type="ECO:0000256" key="7">
    <source>
        <dbReference type="ARBA" id="ARBA00022777"/>
    </source>
</evidence>
<dbReference type="Proteomes" id="UP001187471">
    <property type="component" value="Unassembled WGS sequence"/>
</dbReference>
<evidence type="ECO:0000259" key="15">
    <source>
        <dbReference type="PROSITE" id="PS50011"/>
    </source>
</evidence>
<keyword evidence="7" id="KW-0418">Kinase</keyword>